<dbReference type="Gene3D" id="3.40.50.1450">
    <property type="entry name" value="HybD-like"/>
    <property type="match status" value="1"/>
</dbReference>
<keyword evidence="4" id="KW-0378">Hydrolase</keyword>
<evidence type="ECO:0000313" key="6">
    <source>
        <dbReference type="EMBL" id="MFC2972048.1"/>
    </source>
</evidence>
<dbReference type="InterPro" id="IPR023430">
    <property type="entry name" value="Pept_HybD-like_dom_sf"/>
</dbReference>
<accession>A0ABV7ASQ1</accession>
<dbReference type="PANTHER" id="PTHR30302">
    <property type="entry name" value="HYDROGENASE 1 MATURATION PROTEASE"/>
    <property type="match status" value="1"/>
</dbReference>
<protein>
    <submittedName>
        <fullName evidence="6">Hydrogenase maturation protease</fullName>
    </submittedName>
</protein>
<evidence type="ECO:0000256" key="4">
    <source>
        <dbReference type="ARBA" id="ARBA00022801"/>
    </source>
</evidence>
<gene>
    <name evidence="6" type="ORF">ACFOJE_07465</name>
</gene>
<dbReference type="SUPFAM" id="SSF53163">
    <property type="entry name" value="HybD-like"/>
    <property type="match status" value="1"/>
</dbReference>
<dbReference type="PANTHER" id="PTHR30302:SF1">
    <property type="entry name" value="HYDROGENASE 2 MATURATION PROTEASE"/>
    <property type="match status" value="1"/>
</dbReference>
<keyword evidence="7" id="KW-1185">Reference proteome</keyword>
<dbReference type="RefSeq" id="WP_377813678.1">
    <property type="nucleotide sequence ID" value="NZ_JBHRSJ010000012.1"/>
</dbReference>
<comment type="similarity">
    <text evidence="1">Belongs to the peptidase A31 family.</text>
</comment>
<feature type="region of interest" description="Disordered" evidence="5">
    <location>
        <begin position="156"/>
        <end position="179"/>
    </location>
</feature>
<name>A0ABV7ASQ1_9GAMM</name>
<proteinExistence type="inferred from homology"/>
<evidence type="ECO:0000256" key="5">
    <source>
        <dbReference type="SAM" id="MobiDB-lite"/>
    </source>
</evidence>
<reference evidence="7" key="1">
    <citation type="journal article" date="2019" name="Int. J. Syst. Evol. Microbiol.">
        <title>The Global Catalogue of Microorganisms (GCM) 10K type strain sequencing project: providing services to taxonomists for standard genome sequencing and annotation.</title>
        <authorList>
            <consortium name="The Broad Institute Genomics Platform"/>
            <consortium name="The Broad Institute Genome Sequencing Center for Infectious Disease"/>
            <person name="Wu L."/>
            <person name="Ma J."/>
        </authorList>
    </citation>
    <scope>NUCLEOTIDE SEQUENCE [LARGE SCALE GENOMIC DNA]</scope>
    <source>
        <strain evidence="7">KCTC 62195</strain>
    </source>
</reference>
<dbReference type="InterPro" id="IPR000671">
    <property type="entry name" value="Peptidase_A31"/>
</dbReference>
<dbReference type="GO" id="GO:0006508">
    <property type="term" value="P:proteolysis"/>
    <property type="evidence" value="ECO:0007669"/>
    <property type="project" value="UniProtKB-KW"/>
</dbReference>
<dbReference type="NCBIfam" id="TIGR00072">
    <property type="entry name" value="hydrog_prot"/>
    <property type="match status" value="1"/>
</dbReference>
<organism evidence="6 7">
    <name type="scientific">Azotobacter bryophylli</name>
    <dbReference type="NCBI Taxonomy" id="1986537"/>
    <lineage>
        <taxon>Bacteria</taxon>
        <taxon>Pseudomonadati</taxon>
        <taxon>Pseudomonadota</taxon>
        <taxon>Gammaproteobacteria</taxon>
        <taxon>Pseudomonadales</taxon>
        <taxon>Pseudomonadaceae</taxon>
        <taxon>Azotobacter</taxon>
    </lineage>
</organism>
<evidence type="ECO:0000313" key="7">
    <source>
        <dbReference type="Proteomes" id="UP001595457"/>
    </source>
</evidence>
<keyword evidence="3" id="KW-0064">Aspartyl protease</keyword>
<evidence type="ECO:0000256" key="1">
    <source>
        <dbReference type="ARBA" id="ARBA00006814"/>
    </source>
</evidence>
<dbReference type="GO" id="GO:0008233">
    <property type="term" value="F:peptidase activity"/>
    <property type="evidence" value="ECO:0007669"/>
    <property type="project" value="UniProtKB-KW"/>
</dbReference>
<sequence>MRRVQVLALGNADRGDDGLGPAVAARLRGGLPAGVELRVCGGDALGLIEGWAGLAALICVDASAPAGEPGCIRRLEPAMDELVAEPAPASCHGFGLAEALALARVLGLAPPQLVVYAVEGRSFRIGAPLSAEVAAAVEAVAGRILGEVGRLLRPAEAGEEEPCAGEPGPIPEASVRRDA</sequence>
<dbReference type="CDD" id="cd00518">
    <property type="entry name" value="H2MP"/>
    <property type="match status" value="1"/>
</dbReference>
<evidence type="ECO:0000256" key="2">
    <source>
        <dbReference type="ARBA" id="ARBA00022670"/>
    </source>
</evidence>
<evidence type="ECO:0000256" key="3">
    <source>
        <dbReference type="ARBA" id="ARBA00022750"/>
    </source>
</evidence>
<dbReference type="EMBL" id="JBHRSJ010000012">
    <property type="protein sequence ID" value="MFC2972048.1"/>
    <property type="molecule type" value="Genomic_DNA"/>
</dbReference>
<keyword evidence="2 6" id="KW-0645">Protease</keyword>
<feature type="compositionally biased region" description="Low complexity" evidence="5">
    <location>
        <begin position="164"/>
        <end position="173"/>
    </location>
</feature>
<dbReference type="Pfam" id="PF01750">
    <property type="entry name" value="HycI"/>
    <property type="match status" value="1"/>
</dbReference>
<comment type="caution">
    <text evidence="6">The sequence shown here is derived from an EMBL/GenBank/DDBJ whole genome shotgun (WGS) entry which is preliminary data.</text>
</comment>
<dbReference type="Proteomes" id="UP001595457">
    <property type="component" value="Unassembled WGS sequence"/>
</dbReference>